<evidence type="ECO:0000259" key="3">
    <source>
        <dbReference type="Pfam" id="PF07589"/>
    </source>
</evidence>
<dbReference type="InterPro" id="IPR013424">
    <property type="entry name" value="Ice-binding_C"/>
</dbReference>
<reference evidence="5" key="1">
    <citation type="submission" date="2016-10" db="EMBL/GenBank/DDBJ databases">
        <authorList>
            <person name="Varghese N."/>
            <person name="Submissions S."/>
        </authorList>
    </citation>
    <scope>NUCLEOTIDE SEQUENCE [LARGE SCALE GENOMIC DNA]</scope>
    <source>
        <strain evidence="5">Nm69</strain>
    </source>
</reference>
<dbReference type="NCBIfam" id="TIGR02595">
    <property type="entry name" value="PEP_CTERM"/>
    <property type="match status" value="1"/>
</dbReference>
<organism evidence="4 5">
    <name type="scientific">Nitrosomonas aestuarii</name>
    <dbReference type="NCBI Taxonomy" id="52441"/>
    <lineage>
        <taxon>Bacteria</taxon>
        <taxon>Pseudomonadati</taxon>
        <taxon>Pseudomonadota</taxon>
        <taxon>Betaproteobacteria</taxon>
        <taxon>Nitrosomonadales</taxon>
        <taxon>Nitrosomonadaceae</taxon>
        <taxon>Nitrosomonas</taxon>
    </lineage>
</organism>
<keyword evidence="1" id="KW-0812">Transmembrane</keyword>
<feature type="chain" id="PRO_5011549862" evidence="2">
    <location>
        <begin position="28"/>
        <end position="260"/>
    </location>
</feature>
<evidence type="ECO:0000313" key="4">
    <source>
        <dbReference type="EMBL" id="SFK38327.1"/>
    </source>
</evidence>
<protein>
    <submittedName>
        <fullName evidence="4">PEP-CTERM protein-sorting domain-containing protein</fullName>
    </submittedName>
</protein>
<keyword evidence="1" id="KW-1133">Transmembrane helix</keyword>
<name>A0A1I3Z2U3_9PROT</name>
<feature type="domain" description="Ice-binding protein C-terminal" evidence="3">
    <location>
        <begin position="234"/>
        <end position="253"/>
    </location>
</feature>
<evidence type="ECO:0000256" key="2">
    <source>
        <dbReference type="SAM" id="SignalP"/>
    </source>
</evidence>
<dbReference type="RefSeq" id="WP_090697571.1">
    <property type="nucleotide sequence ID" value="NZ_FOSP01000005.1"/>
</dbReference>
<evidence type="ECO:0000256" key="1">
    <source>
        <dbReference type="SAM" id="Phobius"/>
    </source>
</evidence>
<keyword evidence="2" id="KW-0732">Signal</keyword>
<evidence type="ECO:0000313" key="5">
    <source>
        <dbReference type="Proteomes" id="UP000199533"/>
    </source>
</evidence>
<keyword evidence="1" id="KW-0472">Membrane</keyword>
<feature type="signal peptide" evidence="2">
    <location>
        <begin position="1"/>
        <end position="27"/>
    </location>
</feature>
<dbReference type="AlphaFoldDB" id="A0A1I3Z2U3"/>
<keyword evidence="5" id="KW-1185">Reference proteome</keyword>
<dbReference type="EMBL" id="FOSP01000005">
    <property type="protein sequence ID" value="SFK38327.1"/>
    <property type="molecule type" value="Genomic_DNA"/>
</dbReference>
<proteinExistence type="predicted"/>
<dbReference type="Pfam" id="PF07589">
    <property type="entry name" value="PEP-CTERM"/>
    <property type="match status" value="1"/>
</dbReference>
<dbReference type="Proteomes" id="UP000199533">
    <property type="component" value="Unassembled WGS sequence"/>
</dbReference>
<gene>
    <name evidence="4" type="ORF">SAMN05216302_100556</name>
</gene>
<accession>A0A1I3Z2U3</accession>
<feature type="transmembrane region" description="Helical" evidence="1">
    <location>
        <begin position="238"/>
        <end position="255"/>
    </location>
</feature>
<sequence>MITNKCKTMMTVLGASFALLYGASAISAPILFFPQTSFEDDDLDYVIDNDNDGKISVGDDLVAYFKINSTFDPNINNFTPIPGGELTGIAEITVTGFAGGVFTFGAMAGGMLAGNEVIKLWFDNGANTFGLNCANQAACAGAATGGAHYLTASLEAGDSWTAIAFPGGDDIATVAGGGSTTTYAVVNFDTTITANPFNLPLLSNSFIGSGNILGGAGLTNGATARSDFDFTINVPEPGMLALFAAGLLGFGFANNKKRQA</sequence>